<organism evidence="2 3">
    <name type="scientific">Chitiniphilus shinanonensis</name>
    <dbReference type="NCBI Taxonomy" id="553088"/>
    <lineage>
        <taxon>Bacteria</taxon>
        <taxon>Pseudomonadati</taxon>
        <taxon>Pseudomonadota</taxon>
        <taxon>Betaproteobacteria</taxon>
        <taxon>Neisseriales</taxon>
        <taxon>Chitinibacteraceae</taxon>
        <taxon>Chitiniphilus</taxon>
    </lineage>
</organism>
<dbReference type="RefSeq" id="WP_157236109.1">
    <property type="nucleotide sequence ID" value="NZ_BSOZ01000012.1"/>
</dbReference>
<accession>A0ABQ6BPT4</accession>
<gene>
    <name evidence="2" type="ORF">GCM10007860_11910</name>
</gene>
<dbReference type="Proteomes" id="UP001156836">
    <property type="component" value="Unassembled WGS sequence"/>
</dbReference>
<keyword evidence="3" id="KW-1185">Reference proteome</keyword>
<evidence type="ECO:0008006" key="4">
    <source>
        <dbReference type="Google" id="ProtNLM"/>
    </source>
</evidence>
<keyword evidence="1" id="KW-0732">Signal</keyword>
<evidence type="ECO:0000313" key="2">
    <source>
        <dbReference type="EMBL" id="GLS04045.1"/>
    </source>
</evidence>
<proteinExistence type="predicted"/>
<protein>
    <recommendedName>
        <fullName evidence="4">Secreted protein</fullName>
    </recommendedName>
</protein>
<reference evidence="3" key="1">
    <citation type="journal article" date="2019" name="Int. J. Syst. Evol. Microbiol.">
        <title>The Global Catalogue of Microorganisms (GCM) 10K type strain sequencing project: providing services to taxonomists for standard genome sequencing and annotation.</title>
        <authorList>
            <consortium name="The Broad Institute Genomics Platform"/>
            <consortium name="The Broad Institute Genome Sequencing Center for Infectious Disease"/>
            <person name="Wu L."/>
            <person name="Ma J."/>
        </authorList>
    </citation>
    <scope>NUCLEOTIDE SEQUENCE [LARGE SCALE GENOMIC DNA]</scope>
    <source>
        <strain evidence="3">NBRC 104970</strain>
    </source>
</reference>
<feature type="chain" id="PRO_5046614237" description="Secreted protein" evidence="1">
    <location>
        <begin position="26"/>
        <end position="123"/>
    </location>
</feature>
<dbReference type="EMBL" id="BSOZ01000012">
    <property type="protein sequence ID" value="GLS04045.1"/>
    <property type="molecule type" value="Genomic_DNA"/>
</dbReference>
<sequence length="123" mass="11885">MDKKVQAALIAGGVLAISMASNAYAAPCGGDVAATGTPQTCDVSSGDANGYVSEAFKLNISANVALKYDGSPTVVAVTSANTKGMHTFGGSSQGGAVAACEPTSVGNPVPGTPNLTLGCPPAP</sequence>
<evidence type="ECO:0000256" key="1">
    <source>
        <dbReference type="SAM" id="SignalP"/>
    </source>
</evidence>
<name>A0ABQ6BPT4_9NEIS</name>
<comment type="caution">
    <text evidence="2">The sequence shown here is derived from an EMBL/GenBank/DDBJ whole genome shotgun (WGS) entry which is preliminary data.</text>
</comment>
<feature type="signal peptide" evidence="1">
    <location>
        <begin position="1"/>
        <end position="25"/>
    </location>
</feature>
<evidence type="ECO:0000313" key="3">
    <source>
        <dbReference type="Proteomes" id="UP001156836"/>
    </source>
</evidence>